<dbReference type="Ensembl" id="ENSXETT00000108487">
    <property type="protein sequence ID" value="ENSXETP00000110733"/>
    <property type="gene ID" value="ENSXETG00000043101"/>
</dbReference>
<dbReference type="GeneTree" id="ENSGT00940000157288"/>
<dbReference type="Pfam" id="PF00169">
    <property type="entry name" value="PH"/>
    <property type="match status" value="1"/>
</dbReference>
<evidence type="ECO:0000259" key="2">
    <source>
        <dbReference type="SMART" id="SM00233"/>
    </source>
</evidence>
<dbReference type="InterPro" id="IPR001849">
    <property type="entry name" value="PH_domain"/>
</dbReference>
<dbReference type="Gene3D" id="2.30.29.30">
    <property type="entry name" value="Pleckstrin-homology domain (PH domain)/Phosphotyrosine-binding domain (PTB)"/>
    <property type="match status" value="1"/>
</dbReference>
<dbReference type="InterPro" id="IPR045188">
    <property type="entry name" value="Boi1/Boi2-like"/>
</dbReference>
<name>A0A803JRV8_XENTR</name>
<sequence length="184" mass="21171">MVLFQTSFHWLHGDFQVSGRNSSPCSYWLHVAGWELYVCKRLRACERQFLQMEGLLLKWTNYLSGWKPRYFVLDSGILSYYDSPEDVGKVSKGSIKMAVCEIRGNALPPPSPIFLHSQGVLGLPCSRNLLLIMATCWWCHIGDFLVLDTSVSNLVVPLCFQTLAALWFQSEWHFFPQCRNLFVN</sequence>
<feature type="domain" description="PH" evidence="2">
    <location>
        <begin position="50"/>
        <end position="148"/>
    </location>
</feature>
<dbReference type="SMART" id="SM00233">
    <property type="entry name" value="PH"/>
    <property type="match status" value="1"/>
</dbReference>
<keyword evidence="1" id="KW-0597">Phosphoprotein</keyword>
<organism evidence="3">
    <name type="scientific">Xenopus tropicalis</name>
    <name type="common">Western clawed frog</name>
    <name type="synonym">Silurana tropicalis</name>
    <dbReference type="NCBI Taxonomy" id="8364"/>
    <lineage>
        <taxon>Eukaryota</taxon>
        <taxon>Metazoa</taxon>
        <taxon>Chordata</taxon>
        <taxon>Craniata</taxon>
        <taxon>Vertebrata</taxon>
        <taxon>Euteleostomi</taxon>
        <taxon>Amphibia</taxon>
        <taxon>Batrachia</taxon>
        <taxon>Anura</taxon>
        <taxon>Pipoidea</taxon>
        <taxon>Pipidae</taxon>
        <taxon>Xenopodinae</taxon>
        <taxon>Xenopus</taxon>
        <taxon>Silurana</taxon>
    </lineage>
</organism>
<dbReference type="AlphaFoldDB" id="A0A803JRV8"/>
<protein>
    <recommendedName>
        <fullName evidence="2">PH domain-containing protein</fullName>
    </recommendedName>
</protein>
<reference evidence="3" key="2">
    <citation type="submission" date="2021-03" db="UniProtKB">
        <authorList>
            <consortium name="Ensembl"/>
        </authorList>
    </citation>
    <scope>IDENTIFICATION</scope>
</reference>
<accession>A0A803JRV8</accession>
<dbReference type="InterPro" id="IPR011993">
    <property type="entry name" value="PH-like_dom_sf"/>
</dbReference>
<evidence type="ECO:0000313" key="3">
    <source>
        <dbReference type="Ensembl" id="ENSXETP00000110733"/>
    </source>
</evidence>
<dbReference type="PANTHER" id="PTHR22902:SF27">
    <property type="entry name" value="PLECKSTRIN HOMOLOGY DOMAIN-CONTAINING FAMILY A MEMBER 3"/>
    <property type="match status" value="1"/>
</dbReference>
<dbReference type="PANTHER" id="PTHR22902">
    <property type="entry name" value="SESQUIPEDALIAN"/>
    <property type="match status" value="1"/>
</dbReference>
<reference evidence="3" key="1">
    <citation type="journal article" date="2010" name="Science">
        <title>The genome of the Western clawed frog Xenopus tropicalis.</title>
        <authorList>
            <person name="Hellsten U."/>
            <person name="Harland R.M."/>
            <person name="Gilchrist M.J."/>
            <person name="Hendrix D."/>
            <person name="Jurka J."/>
            <person name="Kapitonov V."/>
            <person name="Ovcharenko I."/>
            <person name="Putnam N.H."/>
            <person name="Shu S."/>
            <person name="Taher L."/>
            <person name="Blitz I.L."/>
            <person name="Blumberg B."/>
            <person name="Dichmann D.S."/>
            <person name="Dubchak I."/>
            <person name="Amaya E."/>
            <person name="Detter J.C."/>
            <person name="Fletcher R."/>
            <person name="Gerhard D.S."/>
            <person name="Goodstein D."/>
            <person name="Graves T."/>
            <person name="Grigoriev I.V."/>
            <person name="Grimwood J."/>
            <person name="Kawashima T."/>
            <person name="Lindquist E."/>
            <person name="Lucas S.M."/>
            <person name="Mead P.E."/>
            <person name="Mitros T."/>
            <person name="Ogino H."/>
            <person name="Ohta Y."/>
            <person name="Poliakov A.V."/>
            <person name="Pollet N."/>
            <person name="Robert J."/>
            <person name="Salamov A."/>
            <person name="Sater A.K."/>
            <person name="Schmutz J."/>
            <person name="Terry A."/>
            <person name="Vize P.D."/>
            <person name="Warren W.C."/>
            <person name="Wells D."/>
            <person name="Wills A."/>
            <person name="Wilson R.K."/>
            <person name="Zimmerman L.B."/>
            <person name="Zorn A.M."/>
            <person name="Grainger R."/>
            <person name="Grammer T."/>
            <person name="Khokha M.K."/>
            <person name="Richardson P.M."/>
            <person name="Rokhsar D.S."/>
        </authorList>
    </citation>
    <scope>NUCLEOTIDE SEQUENCE [LARGE SCALE GENOMIC DNA]</scope>
    <source>
        <strain evidence="3">Nigerian</strain>
    </source>
</reference>
<proteinExistence type="predicted"/>
<evidence type="ECO:0000256" key="1">
    <source>
        <dbReference type="ARBA" id="ARBA00022553"/>
    </source>
</evidence>
<dbReference type="SUPFAM" id="SSF50729">
    <property type="entry name" value="PH domain-like"/>
    <property type="match status" value="1"/>
</dbReference>
<dbReference type="InParanoid" id="A0A803JRV8"/>